<dbReference type="Pfam" id="PF00043">
    <property type="entry name" value="GST_C"/>
    <property type="match status" value="1"/>
</dbReference>
<dbReference type="PROSITE" id="PS50040">
    <property type="entry name" value="EF1G_C"/>
    <property type="match status" value="1"/>
</dbReference>
<keyword evidence="3 5" id="KW-0251">Elongation factor</keyword>
<dbReference type="GO" id="GO:0003746">
    <property type="term" value="F:translation elongation factor activity"/>
    <property type="evidence" value="ECO:0007669"/>
    <property type="project" value="UniProtKB-UniRule"/>
</dbReference>
<dbReference type="CDD" id="cd03044">
    <property type="entry name" value="GST_N_EF1Bgamma"/>
    <property type="match status" value="1"/>
</dbReference>
<proteinExistence type="predicted"/>
<dbReference type="InterPro" id="IPR044628">
    <property type="entry name" value="EF-1-gamma_plant"/>
</dbReference>
<dbReference type="GO" id="GO:0004364">
    <property type="term" value="F:glutathione transferase activity"/>
    <property type="evidence" value="ECO:0007669"/>
    <property type="project" value="InterPro"/>
</dbReference>
<gene>
    <name evidence="10" type="ORF">HPP92_012054</name>
</gene>
<dbReference type="PROSITE" id="PS50405">
    <property type="entry name" value="GST_CTER"/>
    <property type="match status" value="1"/>
</dbReference>
<dbReference type="InterPro" id="IPR001662">
    <property type="entry name" value="EF1B_G_C"/>
</dbReference>
<dbReference type="SUPFAM" id="SSF52833">
    <property type="entry name" value="Thioredoxin-like"/>
    <property type="match status" value="1"/>
</dbReference>
<dbReference type="PANTHER" id="PTHR44372">
    <property type="entry name" value="ELONGATION FACTOR 1-GAMMA 1-RELATED"/>
    <property type="match status" value="1"/>
</dbReference>
<dbReference type="InterPro" id="IPR036249">
    <property type="entry name" value="Thioredoxin-like_sf"/>
</dbReference>
<feature type="domain" description="EF-1-gamma C-terminal" evidence="7">
    <location>
        <begin position="266"/>
        <end position="426"/>
    </location>
</feature>
<evidence type="ECO:0000256" key="1">
    <source>
        <dbReference type="ARBA" id="ARBA00003468"/>
    </source>
</evidence>
<dbReference type="InterPro" id="IPR004045">
    <property type="entry name" value="Glutathione_S-Trfase_N"/>
</dbReference>
<dbReference type="CDD" id="cd03181">
    <property type="entry name" value="GST_C_EF1Bgamma_like"/>
    <property type="match status" value="1"/>
</dbReference>
<evidence type="ECO:0000256" key="2">
    <source>
        <dbReference type="ARBA" id="ARBA00011237"/>
    </source>
</evidence>
<dbReference type="AlphaFoldDB" id="A0A835V505"/>
<keyword evidence="4 5" id="KW-0648">Protein biosynthesis</keyword>
<dbReference type="Pfam" id="PF02798">
    <property type="entry name" value="GST_N"/>
    <property type="match status" value="1"/>
</dbReference>
<dbReference type="FunFam" id="3.40.30.10:FF:000148">
    <property type="entry name" value="Elongation factor 1B gamma"/>
    <property type="match status" value="1"/>
</dbReference>
<dbReference type="SFLD" id="SFLDS00019">
    <property type="entry name" value="Glutathione_Transferase_(cytos"/>
    <property type="match status" value="1"/>
</dbReference>
<evidence type="ECO:0000256" key="5">
    <source>
        <dbReference type="PROSITE-ProRule" id="PRU00519"/>
    </source>
</evidence>
<dbReference type="Gene3D" id="1.20.1050.10">
    <property type="match status" value="1"/>
</dbReference>
<dbReference type="InterPro" id="IPR036282">
    <property type="entry name" value="Glutathione-S-Trfase_C_sf"/>
</dbReference>
<comment type="subunit">
    <text evidence="2">EF-1 is composed of four subunits: alpha, beta, delta, and gamma.</text>
</comment>
<organism evidence="10 11">
    <name type="scientific">Vanilla planifolia</name>
    <name type="common">Vanilla</name>
    <dbReference type="NCBI Taxonomy" id="51239"/>
    <lineage>
        <taxon>Eukaryota</taxon>
        <taxon>Viridiplantae</taxon>
        <taxon>Streptophyta</taxon>
        <taxon>Embryophyta</taxon>
        <taxon>Tracheophyta</taxon>
        <taxon>Spermatophyta</taxon>
        <taxon>Magnoliopsida</taxon>
        <taxon>Liliopsida</taxon>
        <taxon>Asparagales</taxon>
        <taxon>Orchidaceae</taxon>
        <taxon>Vanilloideae</taxon>
        <taxon>Vanilleae</taxon>
        <taxon>Vanilla</taxon>
    </lineage>
</organism>
<evidence type="ECO:0000256" key="3">
    <source>
        <dbReference type="ARBA" id="ARBA00022768"/>
    </source>
</evidence>
<dbReference type="InterPro" id="IPR040079">
    <property type="entry name" value="Glutathione_S-Trfase"/>
</dbReference>
<protein>
    <recommendedName>
        <fullName evidence="12">Elongation factor 1-gamma</fullName>
    </recommendedName>
</protein>
<dbReference type="SFLD" id="SFLDG00358">
    <property type="entry name" value="Main_(cytGST)"/>
    <property type="match status" value="1"/>
</dbReference>
<evidence type="ECO:0000313" key="11">
    <source>
        <dbReference type="Proteomes" id="UP000639772"/>
    </source>
</evidence>
<feature type="region of interest" description="Disordered" evidence="6">
    <location>
        <begin position="217"/>
        <end position="273"/>
    </location>
</feature>
<evidence type="ECO:0000259" key="9">
    <source>
        <dbReference type="PROSITE" id="PS50405"/>
    </source>
</evidence>
<evidence type="ECO:0000256" key="6">
    <source>
        <dbReference type="SAM" id="MobiDB-lite"/>
    </source>
</evidence>
<accession>A0A835V505</accession>
<dbReference type="InterPro" id="IPR010987">
    <property type="entry name" value="Glutathione-S-Trfase_C-like"/>
</dbReference>
<comment type="caution">
    <text evidence="10">The sequence shown here is derived from an EMBL/GenBank/DDBJ whole genome shotgun (WGS) entry which is preliminary data.</text>
</comment>
<dbReference type="SUPFAM" id="SSF89942">
    <property type="entry name" value="eEF1-gamma domain"/>
    <property type="match status" value="1"/>
</dbReference>
<dbReference type="PANTHER" id="PTHR44372:SF1">
    <property type="entry name" value="ELONGATION FACTOR 1-GAMMA 3"/>
    <property type="match status" value="1"/>
</dbReference>
<evidence type="ECO:0000259" key="7">
    <source>
        <dbReference type="PROSITE" id="PS50040"/>
    </source>
</evidence>
<dbReference type="FunFam" id="1.20.1050.10:FF:000006">
    <property type="entry name" value="Elongation factor 1 gamma"/>
    <property type="match status" value="1"/>
</dbReference>
<feature type="compositionally biased region" description="Basic and acidic residues" evidence="6">
    <location>
        <begin position="226"/>
        <end position="254"/>
    </location>
</feature>
<evidence type="ECO:0000259" key="8">
    <source>
        <dbReference type="PROSITE" id="PS50404"/>
    </source>
</evidence>
<reference evidence="10 11" key="1">
    <citation type="journal article" date="2020" name="Nat. Food">
        <title>A phased Vanilla planifolia genome enables genetic improvement of flavour and production.</title>
        <authorList>
            <person name="Hasing T."/>
            <person name="Tang H."/>
            <person name="Brym M."/>
            <person name="Khazi F."/>
            <person name="Huang T."/>
            <person name="Chambers A.H."/>
        </authorList>
    </citation>
    <scope>NUCLEOTIDE SEQUENCE [LARGE SCALE GENOMIC DNA]</scope>
    <source>
        <tissue evidence="10">Leaf</tissue>
    </source>
</reference>
<dbReference type="EMBL" id="JADCNM010000005">
    <property type="protein sequence ID" value="KAG0483970.1"/>
    <property type="molecule type" value="Genomic_DNA"/>
</dbReference>
<feature type="domain" description="GST N-terminal" evidence="8">
    <location>
        <begin position="1"/>
        <end position="82"/>
    </location>
</feature>
<comment type="function">
    <text evidence="1">Probably plays a role in anchoring the complex to other cellular components.</text>
</comment>
<dbReference type="Gene3D" id="3.40.30.10">
    <property type="entry name" value="Glutaredoxin"/>
    <property type="match status" value="1"/>
</dbReference>
<dbReference type="Pfam" id="PF00647">
    <property type="entry name" value="EF1G"/>
    <property type="match status" value="1"/>
</dbReference>
<evidence type="ECO:0000256" key="4">
    <source>
        <dbReference type="ARBA" id="ARBA00022917"/>
    </source>
</evidence>
<dbReference type="OrthoDB" id="249703at2759"/>
<dbReference type="Gene3D" id="3.30.70.1010">
    <property type="entry name" value="Translation elongation factor EF1B, gamma chain, conserved domain"/>
    <property type="match status" value="1"/>
</dbReference>
<dbReference type="Proteomes" id="UP000639772">
    <property type="component" value="Unassembled WGS sequence"/>
</dbReference>
<name>A0A835V505_VANPL</name>
<dbReference type="InterPro" id="IPR036433">
    <property type="entry name" value="EF1B_G_C_sf"/>
</dbReference>
<evidence type="ECO:0008006" key="12">
    <source>
        <dbReference type="Google" id="ProtNLM"/>
    </source>
</evidence>
<evidence type="ECO:0000313" key="10">
    <source>
        <dbReference type="EMBL" id="KAG0483970.1"/>
    </source>
</evidence>
<dbReference type="SMART" id="SM01183">
    <property type="entry name" value="EF1G"/>
    <property type="match status" value="1"/>
</dbReference>
<feature type="domain" description="GST C-terminal" evidence="9">
    <location>
        <begin position="87"/>
        <end position="215"/>
    </location>
</feature>
<dbReference type="PROSITE" id="PS50404">
    <property type="entry name" value="GST_NTER"/>
    <property type="match status" value="1"/>
</dbReference>
<dbReference type="InterPro" id="IPR004046">
    <property type="entry name" value="GST_C"/>
</dbReference>
<dbReference type="SUPFAM" id="SSF47616">
    <property type="entry name" value="GST C-terminal domain-like"/>
    <property type="match status" value="1"/>
</dbReference>
<sequence>MAFVLHTGLPNKNAFKALIAAAYSGVEIEVVKNFQMGVSNKTPEFIKMNPIGKVPVLETPDGPVFESNAIARYVTRVKADNPLYGSSLIEYAQIEQWIDFSTTEIDANLRRWLGPRLGFEPYNAQTEDVIIGSLKRGLDALNIHLASRTYLVGHSVTLADIVMGCNLYWGFTRSMTKSFTSEFPHVERYFWTIVNQPNFLKILGDVKQAESVLPIASKKPTAQPKESSKPKEILKPKEAKKEAKKEEPKPKVVEADDDEEAPKPKPKNPLDLLPPSKMILDEWKRLYSNTKTNFREIAIKGFWDMFDPEGYALWFCDYKYNDENTVSFVTLNKVSGFLQRMDLARKYAFGKMLVIGSEPPFKVKGLWLFRGTEIPKFVLDECYDMELYEWTKVDINDEAQKERVNAMIEDQEPFEGEALLDAKCFK</sequence>
<dbReference type="FunFam" id="3.30.70.1010:FF:000001">
    <property type="entry name" value="Elongation factor 1-gamma 1"/>
    <property type="match status" value="1"/>
</dbReference>